<dbReference type="InterPro" id="IPR013762">
    <property type="entry name" value="Integrase-like_cat_sf"/>
</dbReference>
<accession>A0ABS4IHS0</accession>
<organism evidence="2 3">
    <name type="scientific">Virgibacillus natechei</name>
    <dbReference type="NCBI Taxonomy" id="1216297"/>
    <lineage>
        <taxon>Bacteria</taxon>
        <taxon>Bacillati</taxon>
        <taxon>Bacillota</taxon>
        <taxon>Bacilli</taxon>
        <taxon>Bacillales</taxon>
        <taxon>Bacillaceae</taxon>
        <taxon>Virgibacillus</taxon>
    </lineage>
</organism>
<dbReference type="EMBL" id="JAGGKX010000014">
    <property type="protein sequence ID" value="MBP1970504.1"/>
    <property type="molecule type" value="Genomic_DNA"/>
</dbReference>
<dbReference type="Gene3D" id="1.10.443.10">
    <property type="entry name" value="Intergrase catalytic core"/>
    <property type="match status" value="1"/>
</dbReference>
<keyword evidence="3" id="KW-1185">Reference proteome</keyword>
<gene>
    <name evidence="2" type="ORF">J2Z83_002625</name>
</gene>
<reference evidence="2 3" key="1">
    <citation type="submission" date="2021-03" db="EMBL/GenBank/DDBJ databases">
        <title>Genomic Encyclopedia of Type Strains, Phase IV (KMG-IV): sequencing the most valuable type-strain genomes for metagenomic binning, comparative biology and taxonomic classification.</title>
        <authorList>
            <person name="Goeker M."/>
        </authorList>
    </citation>
    <scope>NUCLEOTIDE SEQUENCE [LARGE SCALE GENOMIC DNA]</scope>
    <source>
        <strain evidence="2 3">DSM 25609</strain>
    </source>
</reference>
<proteinExistence type="predicted"/>
<evidence type="ECO:0000313" key="3">
    <source>
        <dbReference type="Proteomes" id="UP001519345"/>
    </source>
</evidence>
<keyword evidence="1" id="KW-0233">DNA recombination</keyword>
<evidence type="ECO:0000313" key="2">
    <source>
        <dbReference type="EMBL" id="MBP1970504.1"/>
    </source>
</evidence>
<dbReference type="RefSeq" id="WP_209463633.1">
    <property type="nucleotide sequence ID" value="NZ_CP110224.1"/>
</dbReference>
<sequence>MRKDRFVVRETNIELRRGEKLENTRKILIGYYKESVDIVYPHPITDFINKEYFNTGKSLSHQKHPAIAVTQFLNFVLDRVADGDGDFAQLEKEGIPGLELKHGSSFLSSLTEEKDISKKTIESKMMYLTRLFHFLNENEILNTKIKFKHKDVNNKPVLISKFKDVVLPGDGSTKKLKKKKDIITSSNKNRVQLTREFIMTAYLNEPSIALGIGFLFYGGLRLGECVNLKRSSVKPQGNSLYGEEGIVLEIRDNQDELFSHLTKSANIDVKKPRDQVVLLDPVITWLYKKHLDYLDKLEKQNKLSNPKALFINENNGLALSGATFSKKFNKVKGRYLENLSRTSGRLQDYLDLKETKWSTHIGRGTFTNMLVAANFTAEQTAITRGDSNINSALDYTDSMTALDNINKAIETLTLDNDSMNNINLPEFSKTWKEVVNFGKIR</sequence>
<protein>
    <submittedName>
        <fullName evidence="2">Integrase</fullName>
    </submittedName>
</protein>
<evidence type="ECO:0000256" key="1">
    <source>
        <dbReference type="ARBA" id="ARBA00023172"/>
    </source>
</evidence>
<comment type="caution">
    <text evidence="2">The sequence shown here is derived from an EMBL/GenBank/DDBJ whole genome shotgun (WGS) entry which is preliminary data.</text>
</comment>
<name>A0ABS4IHS0_9BACI</name>
<dbReference type="SUPFAM" id="SSF56349">
    <property type="entry name" value="DNA breaking-rejoining enzymes"/>
    <property type="match status" value="1"/>
</dbReference>
<dbReference type="InterPro" id="IPR011010">
    <property type="entry name" value="DNA_brk_join_enz"/>
</dbReference>
<dbReference type="Proteomes" id="UP001519345">
    <property type="component" value="Unassembled WGS sequence"/>
</dbReference>